<dbReference type="STRING" id="118168.MC7420_787"/>
<keyword evidence="3" id="KW-1185">Reference proteome</keyword>
<name>B4VT11_9CYAN</name>
<gene>
    <name evidence="2" type="ORF">MC7420_787</name>
</gene>
<dbReference type="eggNOG" id="COG3825">
    <property type="taxonomic scope" value="Bacteria"/>
</dbReference>
<dbReference type="EMBL" id="DS989851">
    <property type="protein sequence ID" value="EDX74913.1"/>
    <property type="molecule type" value="Genomic_DNA"/>
</dbReference>
<dbReference type="HOGENOM" id="CLU_789492_0_0_3"/>
<accession>B4VT11</accession>
<feature type="compositionally biased region" description="Pro residues" evidence="1">
    <location>
        <begin position="84"/>
        <end position="113"/>
    </location>
</feature>
<dbReference type="PANTHER" id="PTHR39338">
    <property type="entry name" value="BLL5662 PROTEIN-RELATED"/>
    <property type="match status" value="1"/>
</dbReference>
<feature type="region of interest" description="Disordered" evidence="1">
    <location>
        <begin position="79"/>
        <end position="121"/>
    </location>
</feature>
<organism evidence="2 3">
    <name type="scientific">Coleofasciculus chthonoplastes PCC 7420</name>
    <dbReference type="NCBI Taxonomy" id="118168"/>
    <lineage>
        <taxon>Bacteria</taxon>
        <taxon>Bacillati</taxon>
        <taxon>Cyanobacteriota</taxon>
        <taxon>Cyanophyceae</taxon>
        <taxon>Coleofasciculales</taxon>
        <taxon>Coleofasciculaceae</taxon>
        <taxon>Coleofasciculus</taxon>
    </lineage>
</organism>
<dbReference type="InterPro" id="IPR008912">
    <property type="entry name" value="Uncharacterised_CoxE"/>
</dbReference>
<dbReference type="PANTHER" id="PTHR39338:SF7">
    <property type="entry name" value="BLL6692 PROTEIN"/>
    <property type="match status" value="1"/>
</dbReference>
<evidence type="ECO:0000313" key="3">
    <source>
        <dbReference type="Proteomes" id="UP000003835"/>
    </source>
</evidence>
<sequence>MAELDSSLFQVFERLRRQGVPLGVSDYLEVIETIQAGIGLEDAASFKGLCRLLWAKSREDQELFDLAFAELVEPQLQTISTPKPTCPSQPPSTPLTAPPQPTPNQPEPQPQPEPELEEELKPQQVTVTLPSRSVGQSFELKSELTEKPYYYQLTLRLPISPRDMAGVWRQLRRPQRVGVPEELDVEGTINSISRSGLLLRPLLQPRRRNQARLVVLVDQQGSMAPFAPLIEAAIESILRGGLLGKTSLYYFHDCPEGLLYQRPSLTNSLALEAVLDEQVKGNSVLIISDAGSARGYYDRKRVAETKSFLKTLSAYTYLYAWLNPMPQTRWKATTAEDIACMVPMFPLDREGLNDAVNILRGNPFPAGVGIDE</sequence>
<dbReference type="Proteomes" id="UP000003835">
    <property type="component" value="Unassembled WGS sequence"/>
</dbReference>
<evidence type="ECO:0000256" key="1">
    <source>
        <dbReference type="SAM" id="MobiDB-lite"/>
    </source>
</evidence>
<dbReference type="OrthoDB" id="9764216at2"/>
<dbReference type="AlphaFoldDB" id="B4VT11"/>
<reference evidence="2 3" key="1">
    <citation type="submission" date="2008-07" db="EMBL/GenBank/DDBJ databases">
        <authorList>
            <person name="Tandeau de Marsac N."/>
            <person name="Ferriera S."/>
            <person name="Johnson J."/>
            <person name="Kravitz S."/>
            <person name="Beeson K."/>
            <person name="Sutton G."/>
            <person name="Rogers Y.-H."/>
            <person name="Friedman R."/>
            <person name="Frazier M."/>
            <person name="Venter J.C."/>
        </authorList>
    </citation>
    <scope>NUCLEOTIDE SEQUENCE [LARGE SCALE GENOMIC DNA]</scope>
    <source>
        <strain evidence="2 3">PCC 7420</strain>
    </source>
</reference>
<evidence type="ECO:0000313" key="2">
    <source>
        <dbReference type="EMBL" id="EDX74913.1"/>
    </source>
</evidence>
<protein>
    <submittedName>
        <fullName evidence="2">VWA domain containing CoxE-like protein</fullName>
    </submittedName>
</protein>
<dbReference type="RefSeq" id="WP_006101733.1">
    <property type="nucleotide sequence ID" value="NZ_DS989851.1"/>
</dbReference>
<dbReference type="Pfam" id="PF05762">
    <property type="entry name" value="VWA_CoxE"/>
    <property type="match status" value="1"/>
</dbReference>
<proteinExistence type="predicted"/>